<dbReference type="InterPro" id="IPR036400">
    <property type="entry name" value="Cyt_B5-like_heme/steroid_sf"/>
</dbReference>
<name>A0A1G4AY80_9PEZI</name>
<dbReference type="InterPro" id="IPR039261">
    <property type="entry name" value="FNR_nucleotide-bd"/>
</dbReference>
<keyword evidence="3" id="KW-1185">Reference proteome</keyword>
<protein>
    <submittedName>
        <fullName evidence="2">Cytochrome b5-like Heme/Steroid binding domain-containing protein</fullName>
    </submittedName>
</protein>
<dbReference type="SUPFAM" id="SSF52343">
    <property type="entry name" value="Ferredoxin reductase-like, C-terminal NADP-linked domain"/>
    <property type="match status" value="1"/>
</dbReference>
<evidence type="ECO:0000256" key="1">
    <source>
        <dbReference type="SAM" id="MobiDB-lite"/>
    </source>
</evidence>
<dbReference type="STRING" id="1209926.A0A1G4AY80"/>
<dbReference type="OrthoDB" id="260519at2759"/>
<dbReference type="RefSeq" id="XP_022471283.1">
    <property type="nucleotide sequence ID" value="XM_022622204.1"/>
</dbReference>
<reference evidence="2 3" key="1">
    <citation type="submission" date="2016-09" db="EMBL/GenBank/DDBJ databases">
        <authorList>
            <person name="Capua I."/>
            <person name="De Benedictis P."/>
            <person name="Joannis T."/>
            <person name="Lombin L.H."/>
            <person name="Cattoli G."/>
        </authorList>
    </citation>
    <scope>NUCLEOTIDE SEQUENCE [LARGE SCALE GENOMIC DNA]</scope>
    <source>
        <strain evidence="2 3">IMI 309357</strain>
    </source>
</reference>
<dbReference type="EMBL" id="MJBS01000106">
    <property type="protein sequence ID" value="OHE94120.1"/>
    <property type="molecule type" value="Genomic_DNA"/>
</dbReference>
<comment type="caution">
    <text evidence="2">The sequence shown here is derived from an EMBL/GenBank/DDBJ whole genome shotgun (WGS) entry which is preliminary data.</text>
</comment>
<sequence>MPNAFHTISTAPNAGENYVMGALDGIVEAYTGERGFLGVRRYKVLFPLKVAAEIGRVETNGASDAADGELPWEETHRQFSEAMKERLEPYRGTLSIDRQQIRDTFEECRCVTRNAKVIAALGLEEHIDAPGGSQRHLGSLQDASHVCEENDKAQVDKQLLLETDDLAVPRSEYKLSSTFSRGKEIARTGVSSEFLNSLVEMGEIDSDDKILIGVSRPEAFHRLLDRVAPRAFFTGGSGMELFHSFWQARLIQSGLSGGKDLLYLGVWNREKFCFEEELREYVNADFMEVRVAVFRGSRNLVYNEKEADLIIEKVFAERRFMLDSVYNITDSCLMHPGGTLIIKSNASVDCSKSFDDHAHTNNPEERGVFDYAARSVELEIALLKGLHQQACTSMDAFDSIVTFIKDSSDPNVQNNRLTALFTSLLQVFESTARHLKLFYAQLAHCSVYQPRLNQKPGPNPPGASSAAASATGASFNETRTKNIDFDRVMAQVQASLHAGGRSRCLVPPSSYHGQHPQLQPLTLNAVQQARVCFIKKNSRAICRLSKMPAAAMNFEAIQRPALLEMSQNSDPLSPPEMAG</sequence>
<proteinExistence type="predicted"/>
<dbReference type="Proteomes" id="UP000176998">
    <property type="component" value="Unassembled WGS sequence"/>
</dbReference>
<feature type="region of interest" description="Disordered" evidence="1">
    <location>
        <begin position="452"/>
        <end position="471"/>
    </location>
</feature>
<evidence type="ECO:0000313" key="3">
    <source>
        <dbReference type="Proteomes" id="UP000176998"/>
    </source>
</evidence>
<dbReference type="Gene3D" id="3.10.120.10">
    <property type="entry name" value="Cytochrome b5-like heme/steroid binding domain"/>
    <property type="match status" value="1"/>
</dbReference>
<dbReference type="GeneID" id="34563714"/>
<dbReference type="SUPFAM" id="SSF55856">
    <property type="entry name" value="Cytochrome b5-like heme/steroid binding domain"/>
    <property type="match status" value="1"/>
</dbReference>
<evidence type="ECO:0000313" key="2">
    <source>
        <dbReference type="EMBL" id="OHE94120.1"/>
    </source>
</evidence>
<dbReference type="AlphaFoldDB" id="A0A1G4AY80"/>
<gene>
    <name evidence="2" type="ORF">CORC01_10577</name>
</gene>
<organism evidence="2 3">
    <name type="scientific">Colletotrichum orchidophilum</name>
    <dbReference type="NCBI Taxonomy" id="1209926"/>
    <lineage>
        <taxon>Eukaryota</taxon>
        <taxon>Fungi</taxon>
        <taxon>Dikarya</taxon>
        <taxon>Ascomycota</taxon>
        <taxon>Pezizomycotina</taxon>
        <taxon>Sordariomycetes</taxon>
        <taxon>Hypocreomycetidae</taxon>
        <taxon>Glomerellales</taxon>
        <taxon>Glomerellaceae</taxon>
        <taxon>Colletotrichum</taxon>
    </lineage>
</organism>
<feature type="compositionally biased region" description="Low complexity" evidence="1">
    <location>
        <begin position="462"/>
        <end position="471"/>
    </location>
</feature>
<accession>A0A1G4AY80</accession>